<dbReference type="InParanoid" id="A0A2G5C692"/>
<evidence type="ECO:0000313" key="3">
    <source>
        <dbReference type="Proteomes" id="UP000230069"/>
    </source>
</evidence>
<organism evidence="2 3">
    <name type="scientific">Aquilegia coerulea</name>
    <name type="common">Rocky mountain columbine</name>
    <dbReference type="NCBI Taxonomy" id="218851"/>
    <lineage>
        <taxon>Eukaryota</taxon>
        <taxon>Viridiplantae</taxon>
        <taxon>Streptophyta</taxon>
        <taxon>Embryophyta</taxon>
        <taxon>Tracheophyta</taxon>
        <taxon>Spermatophyta</taxon>
        <taxon>Magnoliopsida</taxon>
        <taxon>Ranunculales</taxon>
        <taxon>Ranunculaceae</taxon>
        <taxon>Thalictroideae</taxon>
        <taxon>Aquilegia</taxon>
    </lineage>
</organism>
<evidence type="ECO:0000313" key="2">
    <source>
        <dbReference type="EMBL" id="PIA26741.1"/>
    </source>
</evidence>
<accession>A0A2G5C692</accession>
<keyword evidence="3" id="KW-1185">Reference proteome</keyword>
<sequence length="285" mass="32509">MVDVNIFQTPEIILGIKNPAFGILVLCSSLAFQCYPLLEDQKYGGCTLAVQDQSVSSNSSSRLLYASSSQSLSGLRKCHRNTHNSTQIITNKTWRRTISFSSSSDKHSQTQYKTNSPTPINIENKKNLYAHQDLFLGEMYSFIDNNNPNHISKKNPNQQSSEVVVNSEVSEKLVHRGISSNMWWQKLRATLSQRLNLEGSFSLTSLDTPEIRKAPLFCNRLGRFMEFHELDNCLAFNKDVTPFPPNSYTHFTSIIFSQKCRFPNFIHHILLIILSTIIRIRSSRN</sequence>
<dbReference type="EMBL" id="KZ305107">
    <property type="protein sequence ID" value="PIA26741.1"/>
    <property type="molecule type" value="Genomic_DNA"/>
</dbReference>
<reference evidence="2 3" key="1">
    <citation type="submission" date="2017-09" db="EMBL/GenBank/DDBJ databases">
        <title>WGS assembly of Aquilegia coerulea Goldsmith.</title>
        <authorList>
            <person name="Hodges S."/>
            <person name="Kramer E."/>
            <person name="Nordborg M."/>
            <person name="Tomkins J."/>
            <person name="Borevitz J."/>
            <person name="Derieg N."/>
            <person name="Yan J."/>
            <person name="Mihaltcheva S."/>
            <person name="Hayes R.D."/>
            <person name="Rokhsar D."/>
        </authorList>
    </citation>
    <scope>NUCLEOTIDE SEQUENCE [LARGE SCALE GENOMIC DNA]</scope>
    <source>
        <strain evidence="3">cv. Goldsmith</strain>
    </source>
</reference>
<dbReference type="AlphaFoldDB" id="A0A2G5C692"/>
<proteinExistence type="predicted"/>
<name>A0A2G5C692_AQUCA</name>
<evidence type="ECO:0000256" key="1">
    <source>
        <dbReference type="SAM" id="MobiDB-lite"/>
    </source>
</evidence>
<gene>
    <name evidence="2" type="ORF">AQUCO_09000007v1</name>
</gene>
<feature type="region of interest" description="Disordered" evidence="1">
    <location>
        <begin position="100"/>
        <end position="119"/>
    </location>
</feature>
<protein>
    <submittedName>
        <fullName evidence="2">Uncharacterized protein</fullName>
    </submittedName>
</protein>
<dbReference type="Proteomes" id="UP000230069">
    <property type="component" value="Unassembled WGS sequence"/>
</dbReference>